<comment type="caution">
    <text evidence="10">The sequence shown here is derived from an EMBL/GenBank/DDBJ whole genome shotgun (WGS) entry which is preliminary data.</text>
</comment>
<gene>
    <name evidence="11" type="ORF">ABIF63_009500</name>
    <name evidence="10" type="ORF">MA20_18605</name>
</gene>
<evidence type="ECO:0000256" key="5">
    <source>
        <dbReference type="ARBA" id="ARBA00022970"/>
    </source>
</evidence>
<dbReference type="Proteomes" id="UP000030377">
    <property type="component" value="Unassembled WGS sequence"/>
</dbReference>
<name>A0A0A3XUJ4_BRAJP</name>
<feature type="transmembrane region" description="Helical" evidence="9">
    <location>
        <begin position="95"/>
        <end position="115"/>
    </location>
</feature>
<dbReference type="PANTHER" id="PTHR11795">
    <property type="entry name" value="BRANCHED-CHAIN AMINO ACID TRANSPORT SYSTEM PERMEASE PROTEIN LIVH"/>
    <property type="match status" value="1"/>
</dbReference>
<organism evidence="10 12">
    <name type="scientific">Bradyrhizobium japonicum</name>
    <dbReference type="NCBI Taxonomy" id="375"/>
    <lineage>
        <taxon>Bacteria</taxon>
        <taxon>Pseudomonadati</taxon>
        <taxon>Pseudomonadota</taxon>
        <taxon>Alphaproteobacteria</taxon>
        <taxon>Hyphomicrobiales</taxon>
        <taxon>Nitrobacteraceae</taxon>
        <taxon>Bradyrhizobium</taxon>
    </lineage>
</organism>
<dbReference type="GeneID" id="64066744"/>
<feature type="transmembrane region" description="Helical" evidence="9">
    <location>
        <begin position="12"/>
        <end position="32"/>
    </location>
</feature>
<sequence length="292" mass="30928">MELFTNQVLAGIATGAIYACMALAVVMIYQAIDHLNFAQGEMAMFSTFISWQLMQWGVPYWAAFVITLALSFVAGIAIERILFKPLAKAPVLTNVAGFIALFAIINSSAGLIWDFTIKQYPTPFGSAPFLGSQLISTHQAGMIGVTVLLLLGLYFFFQYTRIGLAMRAAASVPESARLVGINTSWMIALGWGMATAIGAIAGMLIAPVVFLEPNMMGGVLIYGFAAAVLGGLTSPFGAVVGGFLVGIFENLAGTYIPGVGNELKLPIALALIISVLVVKPAGLFGRHIVKRV</sequence>
<dbReference type="RefSeq" id="WP_014498267.1">
    <property type="nucleotide sequence ID" value="NZ_BJNK01000025.1"/>
</dbReference>
<comment type="similarity">
    <text evidence="8">Belongs to the binding-protein-dependent transport system permease family. LivHM subfamily.</text>
</comment>
<dbReference type="Proteomes" id="UP001549291">
    <property type="component" value="Unassembled WGS sequence"/>
</dbReference>
<dbReference type="InterPro" id="IPR001851">
    <property type="entry name" value="ABC_transp_permease"/>
</dbReference>
<evidence type="ECO:0000256" key="9">
    <source>
        <dbReference type="SAM" id="Phobius"/>
    </source>
</evidence>
<dbReference type="GO" id="GO:0005886">
    <property type="term" value="C:plasma membrane"/>
    <property type="evidence" value="ECO:0007669"/>
    <property type="project" value="UniProtKB-SubCell"/>
</dbReference>
<dbReference type="PANTHER" id="PTHR11795:SF451">
    <property type="entry name" value="ABC TRANSPORTER PERMEASE PROTEIN"/>
    <property type="match status" value="1"/>
</dbReference>
<evidence type="ECO:0000256" key="2">
    <source>
        <dbReference type="ARBA" id="ARBA00022448"/>
    </source>
</evidence>
<evidence type="ECO:0000313" key="12">
    <source>
        <dbReference type="Proteomes" id="UP000030377"/>
    </source>
</evidence>
<dbReference type="GO" id="GO:0022857">
    <property type="term" value="F:transmembrane transporter activity"/>
    <property type="evidence" value="ECO:0007669"/>
    <property type="project" value="InterPro"/>
</dbReference>
<evidence type="ECO:0000256" key="1">
    <source>
        <dbReference type="ARBA" id="ARBA00004651"/>
    </source>
</evidence>
<keyword evidence="13" id="KW-1185">Reference proteome</keyword>
<accession>A0A0A3XUJ4</accession>
<dbReference type="AlphaFoldDB" id="A0A0A3XUJ4"/>
<keyword evidence="4 9" id="KW-0812">Transmembrane</keyword>
<feature type="transmembrane region" description="Helical" evidence="9">
    <location>
        <begin position="60"/>
        <end position="83"/>
    </location>
</feature>
<reference evidence="10 12" key="1">
    <citation type="submission" date="2014-09" db="EMBL/GenBank/DDBJ databases">
        <title>Draft genome of Bradyrhizobium japonicum Is-34.</title>
        <authorList>
            <person name="Tsurumaru H."/>
            <person name="Yamakawa T."/>
            <person name="Hashimoto S."/>
            <person name="Okizaki K."/>
            <person name="Kanesaki Y."/>
            <person name="Yoshikawa H."/>
            <person name="Yajima S."/>
        </authorList>
    </citation>
    <scope>NUCLEOTIDE SEQUENCE [LARGE SCALE GENOMIC DNA]</scope>
    <source>
        <strain evidence="10 12">Is-34</strain>
    </source>
</reference>
<keyword evidence="2" id="KW-0813">Transport</keyword>
<evidence type="ECO:0000313" key="13">
    <source>
        <dbReference type="Proteomes" id="UP001549291"/>
    </source>
</evidence>
<dbReference type="eggNOG" id="COG0559">
    <property type="taxonomic scope" value="Bacteria"/>
</dbReference>
<feature type="transmembrane region" description="Helical" evidence="9">
    <location>
        <begin position="265"/>
        <end position="285"/>
    </location>
</feature>
<evidence type="ECO:0000256" key="6">
    <source>
        <dbReference type="ARBA" id="ARBA00022989"/>
    </source>
</evidence>
<dbReference type="Pfam" id="PF02653">
    <property type="entry name" value="BPD_transp_2"/>
    <property type="match status" value="1"/>
</dbReference>
<evidence type="ECO:0000256" key="4">
    <source>
        <dbReference type="ARBA" id="ARBA00022692"/>
    </source>
</evidence>
<dbReference type="STRING" id="375.BKD09_RS45535"/>
<dbReference type="EMBL" id="JBEPTQ010000002">
    <property type="protein sequence ID" value="MET4725394.1"/>
    <property type="molecule type" value="Genomic_DNA"/>
</dbReference>
<evidence type="ECO:0000256" key="3">
    <source>
        <dbReference type="ARBA" id="ARBA00022475"/>
    </source>
</evidence>
<dbReference type="InterPro" id="IPR052157">
    <property type="entry name" value="BCAA_transport_permease"/>
</dbReference>
<evidence type="ECO:0000313" key="10">
    <source>
        <dbReference type="EMBL" id="KGT78147.1"/>
    </source>
</evidence>
<reference evidence="11 13" key="2">
    <citation type="submission" date="2024-06" db="EMBL/GenBank/DDBJ databases">
        <title>Genomic Encyclopedia of Type Strains, Phase V (KMG-V): Genome sequencing to study the core and pangenomes of soil and plant-associated prokaryotes.</title>
        <authorList>
            <person name="Whitman W."/>
        </authorList>
    </citation>
    <scope>NUCLEOTIDE SEQUENCE [LARGE SCALE GENOMIC DNA]</scope>
    <source>
        <strain evidence="11 13">USDA 160</strain>
    </source>
</reference>
<proteinExistence type="inferred from homology"/>
<feature type="transmembrane region" description="Helical" evidence="9">
    <location>
        <begin position="185"/>
        <end position="209"/>
    </location>
</feature>
<keyword evidence="5" id="KW-0029">Amino-acid transport</keyword>
<comment type="subcellular location">
    <subcellularLocation>
        <location evidence="1">Cell membrane</location>
        <topology evidence="1">Multi-pass membrane protein</topology>
    </subcellularLocation>
</comment>
<evidence type="ECO:0000256" key="7">
    <source>
        <dbReference type="ARBA" id="ARBA00023136"/>
    </source>
</evidence>
<protein>
    <submittedName>
        <fullName evidence="10">ABC transporter permease</fullName>
    </submittedName>
    <submittedName>
        <fullName evidence="11">Branched-chain amino acid transport system permease protein</fullName>
    </submittedName>
</protein>
<keyword evidence="6 9" id="KW-1133">Transmembrane helix</keyword>
<dbReference type="EMBL" id="JRPN01000015">
    <property type="protein sequence ID" value="KGT78147.1"/>
    <property type="molecule type" value="Genomic_DNA"/>
</dbReference>
<keyword evidence="7 9" id="KW-0472">Membrane</keyword>
<dbReference type="PATRIC" id="fig|375.37.peg.6805"/>
<keyword evidence="3" id="KW-1003">Cell membrane</keyword>
<dbReference type="CDD" id="cd06582">
    <property type="entry name" value="TM_PBP1_LivH_like"/>
    <property type="match status" value="1"/>
</dbReference>
<evidence type="ECO:0000313" key="11">
    <source>
        <dbReference type="EMBL" id="MET4725394.1"/>
    </source>
</evidence>
<feature type="transmembrane region" description="Helical" evidence="9">
    <location>
        <begin position="135"/>
        <end position="157"/>
    </location>
</feature>
<dbReference type="KEGG" id="bjp:RN69_40815"/>
<dbReference type="GO" id="GO:0006865">
    <property type="term" value="P:amino acid transport"/>
    <property type="evidence" value="ECO:0007669"/>
    <property type="project" value="UniProtKB-KW"/>
</dbReference>
<evidence type="ECO:0000256" key="8">
    <source>
        <dbReference type="ARBA" id="ARBA00037998"/>
    </source>
</evidence>